<organism evidence="11 12">
    <name type="scientific">Psychromonas marina</name>
    <dbReference type="NCBI Taxonomy" id="88364"/>
    <lineage>
        <taxon>Bacteria</taxon>
        <taxon>Pseudomonadati</taxon>
        <taxon>Pseudomonadota</taxon>
        <taxon>Gammaproteobacteria</taxon>
        <taxon>Alteromonadales</taxon>
        <taxon>Psychromonadaceae</taxon>
        <taxon>Psychromonas</taxon>
    </lineage>
</organism>
<evidence type="ECO:0000256" key="1">
    <source>
        <dbReference type="ARBA" id="ARBA00004853"/>
    </source>
</evidence>
<keyword evidence="4 9" id="KW-0547">Nucleotide-binding</keyword>
<feature type="binding site" evidence="9">
    <location>
        <position position="70"/>
    </location>
    <ligand>
        <name>Zn(2+)</name>
        <dbReference type="ChEBI" id="CHEBI:29105"/>
        <note>catalytic</note>
    </ligand>
</feature>
<dbReference type="RefSeq" id="WP_284202868.1">
    <property type="nucleotide sequence ID" value="NZ_BSPQ01000002.1"/>
</dbReference>
<evidence type="ECO:0000259" key="10">
    <source>
        <dbReference type="Pfam" id="PF00925"/>
    </source>
</evidence>
<dbReference type="HAMAP" id="MF_00179">
    <property type="entry name" value="RibA"/>
    <property type="match status" value="1"/>
</dbReference>
<dbReference type="EC" id="3.5.4.25" evidence="9"/>
<keyword evidence="3 9" id="KW-0479">Metal-binding</keyword>
<dbReference type="SUPFAM" id="SSF142695">
    <property type="entry name" value="RibA-like"/>
    <property type="match status" value="1"/>
</dbReference>
<evidence type="ECO:0000256" key="5">
    <source>
        <dbReference type="ARBA" id="ARBA00022801"/>
    </source>
</evidence>
<comment type="catalytic activity">
    <reaction evidence="8 9">
        <text>GTP + 4 H2O = 2,5-diamino-6-hydroxy-4-(5-phosphoribosylamino)-pyrimidine + formate + 2 phosphate + 3 H(+)</text>
        <dbReference type="Rhea" id="RHEA:23704"/>
        <dbReference type="ChEBI" id="CHEBI:15377"/>
        <dbReference type="ChEBI" id="CHEBI:15378"/>
        <dbReference type="ChEBI" id="CHEBI:15740"/>
        <dbReference type="ChEBI" id="CHEBI:37565"/>
        <dbReference type="ChEBI" id="CHEBI:43474"/>
        <dbReference type="ChEBI" id="CHEBI:58614"/>
        <dbReference type="EC" id="3.5.4.25"/>
    </reaction>
</comment>
<dbReference type="InterPro" id="IPR036144">
    <property type="entry name" value="RibA-like_sf"/>
</dbReference>
<evidence type="ECO:0000313" key="12">
    <source>
        <dbReference type="Proteomes" id="UP001157353"/>
    </source>
</evidence>
<keyword evidence="5 9" id="KW-0378">Hydrolase</keyword>
<name>A0ABQ6DXC9_9GAMM</name>
<dbReference type="PANTHER" id="PTHR21327:SF18">
    <property type="entry name" value="3,4-DIHYDROXY-2-BUTANONE 4-PHOSPHATE SYNTHASE"/>
    <property type="match status" value="1"/>
</dbReference>
<comment type="function">
    <text evidence="9">Catalyzes the conversion of GTP to 2,5-diamino-6-ribosylamino-4(3H)-pyrimidinone 5'-phosphate (DARP), formate and pyrophosphate.</text>
</comment>
<dbReference type="NCBIfam" id="NF001591">
    <property type="entry name" value="PRK00393.1"/>
    <property type="match status" value="1"/>
</dbReference>
<dbReference type="EMBL" id="BSPQ01000002">
    <property type="protein sequence ID" value="GLS89740.1"/>
    <property type="molecule type" value="Genomic_DNA"/>
</dbReference>
<dbReference type="InterPro" id="IPR032677">
    <property type="entry name" value="GTP_cyclohydro_II"/>
</dbReference>
<evidence type="ECO:0000256" key="6">
    <source>
        <dbReference type="ARBA" id="ARBA00022833"/>
    </source>
</evidence>
<comment type="caution">
    <text evidence="11">The sequence shown here is derived from an EMBL/GenBank/DDBJ whole genome shotgun (WGS) entry which is preliminary data.</text>
</comment>
<dbReference type="PANTHER" id="PTHR21327">
    <property type="entry name" value="GTP CYCLOHYDROLASE II-RELATED"/>
    <property type="match status" value="1"/>
</dbReference>
<feature type="active site" description="Proton acceptor" evidence="9">
    <location>
        <position position="128"/>
    </location>
</feature>
<comment type="cofactor">
    <cofactor evidence="9">
        <name>Zn(2+)</name>
        <dbReference type="ChEBI" id="CHEBI:29105"/>
    </cofactor>
    <text evidence="9">Binds 1 zinc ion per subunit.</text>
</comment>
<keyword evidence="2 9" id="KW-0686">Riboflavin biosynthesis</keyword>
<protein>
    <recommendedName>
        <fullName evidence="9">GTP cyclohydrolase-2</fullName>
        <ecNumber evidence="9">3.5.4.25</ecNumber>
    </recommendedName>
    <alternativeName>
        <fullName evidence="9">GTP cyclohydrolase II</fullName>
    </alternativeName>
</protein>
<dbReference type="InterPro" id="IPR000926">
    <property type="entry name" value="RibA"/>
</dbReference>
<gene>
    <name evidence="9 11" type="primary">ribA</name>
    <name evidence="11" type="ORF">GCM10007916_08070</name>
</gene>
<keyword evidence="7 9" id="KW-0342">GTP-binding</keyword>
<dbReference type="Pfam" id="PF00925">
    <property type="entry name" value="GTP_cyclohydro2"/>
    <property type="match status" value="1"/>
</dbReference>
<feature type="binding site" evidence="9">
    <location>
        <begin position="94"/>
        <end position="96"/>
    </location>
    <ligand>
        <name>GTP</name>
        <dbReference type="ChEBI" id="CHEBI:37565"/>
    </ligand>
</feature>
<feature type="binding site" evidence="9">
    <location>
        <position position="116"/>
    </location>
    <ligand>
        <name>GTP</name>
        <dbReference type="ChEBI" id="CHEBI:37565"/>
    </ligand>
</feature>
<evidence type="ECO:0000313" key="11">
    <source>
        <dbReference type="EMBL" id="GLS89740.1"/>
    </source>
</evidence>
<dbReference type="CDD" id="cd00641">
    <property type="entry name" value="GTP_cyclohydro2"/>
    <property type="match status" value="1"/>
</dbReference>
<comment type="similarity">
    <text evidence="9">Belongs to the GTP cyclohydrolase II family.</text>
</comment>
<dbReference type="Proteomes" id="UP001157353">
    <property type="component" value="Unassembled WGS sequence"/>
</dbReference>
<evidence type="ECO:0000256" key="3">
    <source>
        <dbReference type="ARBA" id="ARBA00022723"/>
    </source>
</evidence>
<feature type="domain" description="GTP cyclohydrolase II" evidence="10">
    <location>
        <begin position="20"/>
        <end position="170"/>
    </location>
</feature>
<reference evidence="12" key="1">
    <citation type="journal article" date="2019" name="Int. J. Syst. Evol. Microbiol.">
        <title>The Global Catalogue of Microorganisms (GCM) 10K type strain sequencing project: providing services to taxonomists for standard genome sequencing and annotation.</title>
        <authorList>
            <consortium name="The Broad Institute Genomics Platform"/>
            <consortium name="The Broad Institute Genome Sequencing Center for Infectious Disease"/>
            <person name="Wu L."/>
            <person name="Ma J."/>
        </authorList>
    </citation>
    <scope>NUCLEOTIDE SEQUENCE [LARGE SCALE GENOMIC DNA]</scope>
    <source>
        <strain evidence="12">NBRC 103166</strain>
    </source>
</reference>
<feature type="binding site" evidence="9">
    <location>
        <position position="156"/>
    </location>
    <ligand>
        <name>GTP</name>
        <dbReference type="ChEBI" id="CHEBI:37565"/>
    </ligand>
</feature>
<evidence type="ECO:0000256" key="7">
    <source>
        <dbReference type="ARBA" id="ARBA00023134"/>
    </source>
</evidence>
<keyword evidence="12" id="KW-1185">Reference proteome</keyword>
<comment type="pathway">
    <text evidence="1 9">Cofactor biosynthesis; riboflavin biosynthesis; 5-amino-6-(D-ribitylamino)uracil from GTP: step 1/4.</text>
</comment>
<evidence type="ECO:0000256" key="8">
    <source>
        <dbReference type="ARBA" id="ARBA00049295"/>
    </source>
</evidence>
<feature type="binding site" evidence="9">
    <location>
        <position position="68"/>
    </location>
    <ligand>
        <name>Zn(2+)</name>
        <dbReference type="ChEBI" id="CHEBI:29105"/>
        <note>catalytic</note>
    </ligand>
</feature>
<evidence type="ECO:0000256" key="2">
    <source>
        <dbReference type="ARBA" id="ARBA00022619"/>
    </source>
</evidence>
<keyword evidence="6 9" id="KW-0862">Zinc</keyword>
<accession>A0ABQ6DXC9</accession>
<dbReference type="Gene3D" id="3.40.50.10990">
    <property type="entry name" value="GTP cyclohydrolase II"/>
    <property type="match status" value="1"/>
</dbReference>
<feature type="active site" description="Nucleophile" evidence="9">
    <location>
        <position position="130"/>
    </location>
</feature>
<evidence type="ECO:0000256" key="4">
    <source>
        <dbReference type="ARBA" id="ARBA00022741"/>
    </source>
</evidence>
<feature type="binding site" evidence="9">
    <location>
        <position position="57"/>
    </location>
    <ligand>
        <name>Zn(2+)</name>
        <dbReference type="ChEBI" id="CHEBI:29105"/>
        <note>catalytic</note>
    </ligand>
</feature>
<feature type="binding site" evidence="9">
    <location>
        <position position="151"/>
    </location>
    <ligand>
        <name>GTP</name>
        <dbReference type="ChEBI" id="CHEBI:37565"/>
    </ligand>
</feature>
<proteinExistence type="inferred from homology"/>
<feature type="binding site" evidence="9">
    <location>
        <begin position="52"/>
        <end position="56"/>
    </location>
    <ligand>
        <name>GTP</name>
        <dbReference type="ChEBI" id="CHEBI:37565"/>
    </ligand>
</feature>
<sequence length="199" mass="22113">MVEVKTKITLKVGAKSKVPAEIASFTNLSSEKEHIAIIFNNADQKQPSPLVRIHSECLTGDVFHSSRCDCGEQLDEAINLMAKEGGVILYLRQEGRGIGLYNKIEAYKLQSEGLSTYQANNQLGFADDLREYEEAGQMLSALNIHRLKLFTNNPLKVKALQECGIEIEKVISTSTHLKEDNDSYLKAKAKDAGHDLKFS</sequence>
<feature type="binding site" evidence="9">
    <location>
        <position position="73"/>
    </location>
    <ligand>
        <name>GTP</name>
        <dbReference type="ChEBI" id="CHEBI:37565"/>
    </ligand>
</feature>
<evidence type="ECO:0000256" key="9">
    <source>
        <dbReference type="HAMAP-Rule" id="MF_00179"/>
    </source>
</evidence>